<dbReference type="SUPFAM" id="SSF51556">
    <property type="entry name" value="Metallo-dependent hydrolases"/>
    <property type="match status" value="1"/>
</dbReference>
<evidence type="ECO:0000259" key="1">
    <source>
        <dbReference type="Pfam" id="PF04909"/>
    </source>
</evidence>
<dbReference type="CDD" id="cd01311">
    <property type="entry name" value="PDC_hydrolase"/>
    <property type="match status" value="1"/>
</dbReference>
<dbReference type="Gene3D" id="3.20.20.140">
    <property type="entry name" value="Metal-dependent hydrolases"/>
    <property type="match status" value="1"/>
</dbReference>
<evidence type="ECO:0000313" key="2">
    <source>
        <dbReference type="EMBL" id="MCD7107719.1"/>
    </source>
</evidence>
<dbReference type="InterPro" id="IPR032466">
    <property type="entry name" value="Metal_Hydrolase"/>
</dbReference>
<dbReference type="GO" id="GO:0016787">
    <property type="term" value="F:hydrolase activity"/>
    <property type="evidence" value="ECO:0007669"/>
    <property type="project" value="InterPro"/>
</dbReference>
<reference evidence="2" key="1">
    <citation type="submission" date="2021-12" db="EMBL/GenBank/DDBJ databases">
        <authorList>
            <person name="Li Y."/>
        </authorList>
    </citation>
    <scope>NUCLEOTIDE SEQUENCE</scope>
    <source>
        <strain evidence="2">DKSPLA3</strain>
    </source>
</reference>
<protein>
    <submittedName>
        <fullName evidence="2">Amidohydrolase family protein</fullName>
    </submittedName>
</protein>
<dbReference type="RefSeq" id="WP_231811447.1">
    <property type="nucleotide sequence ID" value="NZ_JAJOZR010000001.1"/>
</dbReference>
<dbReference type="Pfam" id="PF04909">
    <property type="entry name" value="Amidohydro_2"/>
    <property type="match status" value="1"/>
</dbReference>
<gene>
    <name evidence="2" type="ORF">LRX75_01575</name>
</gene>
<comment type="caution">
    <text evidence="2">The sequence shown here is derived from an EMBL/GenBank/DDBJ whole genome shotgun (WGS) entry which is preliminary data.</text>
</comment>
<name>A0A9X1NQ69_9HYPH</name>
<dbReference type="InterPro" id="IPR047874">
    <property type="entry name" value="GLI/LigI"/>
</dbReference>
<proteinExistence type="predicted"/>
<organism evidence="2 3">
    <name type="scientific">Rhizobium quercicola</name>
    <dbReference type="NCBI Taxonomy" id="2901226"/>
    <lineage>
        <taxon>Bacteria</taxon>
        <taxon>Pseudomonadati</taxon>
        <taxon>Pseudomonadota</taxon>
        <taxon>Alphaproteobacteria</taxon>
        <taxon>Hyphomicrobiales</taxon>
        <taxon>Rhizobiaceae</taxon>
        <taxon>Rhizobium/Agrobacterium group</taxon>
        <taxon>Rhizobium</taxon>
    </lineage>
</organism>
<feature type="domain" description="Amidohydrolase-related" evidence="1">
    <location>
        <begin position="21"/>
        <end position="285"/>
    </location>
</feature>
<dbReference type="AlphaFoldDB" id="A0A9X1NQ69"/>
<dbReference type="InterPro" id="IPR052358">
    <property type="entry name" value="Aro_Compnd_Degr_Hydrolases"/>
</dbReference>
<dbReference type="InterPro" id="IPR006680">
    <property type="entry name" value="Amidohydro-rel"/>
</dbReference>
<sequence>MLVRPLSGPAPRIAFPAGAVDSQMHMYLPGYPAQPGGPDLPAGSLPDADQYRAFMRWLGIDRVMITQGNAHQRDNGNLIACLTEMGDIARGVAVIDAETSEGELDRLSAAGVVGVRIMDLPGGAVGLDALEAVDAKATSRGWMVAIQFDGNRILDHVDRLKALKSRWVFDHHGKFFAGAAPDGAEITALRGLIDGGRCWFKFAGVYESSRSGGPDFADVAAFSRVLAAHAPDRIVWGSNWPHNLAKTQDAYPDDIALANTVLGWIGDEAAIRQALVDNPEELFGLPAWQAAEKKV</sequence>
<dbReference type="EMBL" id="JAJOZR010000001">
    <property type="protein sequence ID" value="MCD7107719.1"/>
    <property type="molecule type" value="Genomic_DNA"/>
</dbReference>
<keyword evidence="3" id="KW-1185">Reference proteome</keyword>
<accession>A0A9X1NQ69</accession>
<dbReference type="PANTHER" id="PTHR35563">
    <property type="entry name" value="BARREL METAL-DEPENDENT HYDROLASE, PUTATIVE (AFU_ORTHOLOGUE AFUA_1G16240)-RELATED"/>
    <property type="match status" value="1"/>
</dbReference>
<dbReference type="PANTHER" id="PTHR35563:SF2">
    <property type="entry name" value="BARREL METAL-DEPENDENT HYDROLASE, PUTATIVE (AFU_ORTHOLOGUE AFUA_1G16240)-RELATED"/>
    <property type="match status" value="1"/>
</dbReference>
<evidence type="ECO:0000313" key="3">
    <source>
        <dbReference type="Proteomes" id="UP001139089"/>
    </source>
</evidence>
<dbReference type="Proteomes" id="UP001139089">
    <property type="component" value="Unassembled WGS sequence"/>
</dbReference>